<organism evidence="4 5">
    <name type="scientific">Leptotrombidium deliense</name>
    <dbReference type="NCBI Taxonomy" id="299467"/>
    <lineage>
        <taxon>Eukaryota</taxon>
        <taxon>Metazoa</taxon>
        <taxon>Ecdysozoa</taxon>
        <taxon>Arthropoda</taxon>
        <taxon>Chelicerata</taxon>
        <taxon>Arachnida</taxon>
        <taxon>Acari</taxon>
        <taxon>Acariformes</taxon>
        <taxon>Trombidiformes</taxon>
        <taxon>Prostigmata</taxon>
        <taxon>Anystina</taxon>
        <taxon>Parasitengona</taxon>
        <taxon>Trombiculoidea</taxon>
        <taxon>Trombiculidae</taxon>
        <taxon>Leptotrombidium</taxon>
    </lineage>
</organism>
<dbReference type="Pfam" id="PF14648">
    <property type="entry name" value="FAM91_C"/>
    <property type="match status" value="2"/>
</dbReference>
<dbReference type="AlphaFoldDB" id="A0A443SRB9"/>
<comment type="similarity">
    <text evidence="1">Belongs to the FAM91 family.</text>
</comment>
<proteinExistence type="inferred from homology"/>
<feature type="domain" description="FAM91 C-terminal" evidence="3">
    <location>
        <begin position="382"/>
        <end position="677"/>
    </location>
</feature>
<feature type="domain" description="FAM91 N-terminal" evidence="2">
    <location>
        <begin position="8"/>
        <end position="314"/>
    </location>
</feature>
<dbReference type="Pfam" id="PF14647">
    <property type="entry name" value="FAM91_N"/>
    <property type="match status" value="1"/>
</dbReference>
<dbReference type="VEuPathDB" id="VectorBase:LDEU001960"/>
<sequence>MSEKLEDYIRNNVPWSKLPLSTKQMVANNEDYEQKVVEYSVKNQLRYRGNLVRQIRKSEKHYYEELLRYSREHLMLFPYHLSDFIVSGMRVTPFQFYISMIQDLLEQEKSYDTLPNFTAADCLRLLAIGRNQYIDLMNQFRSHKKFLGIIRKPVRDLLPNRPIKTVNIEPWWEVCPGYITEEDVKFMVTAAERQIIDRILSDSSSTLKAGEVNENDVRSLYLKGLIYVDVPISDNDFIVVPPLEGFVMNRVTGDYFETLLYKIFVSIDENTSVVELASILQIDLALVKNAVSMYCRLGFAYKKSSEVIQWHPSWSGVKSCTTPKNSADKTLNLVNFIDGLAEDNEVGKVVENVALRCSEITSPVCDGQVSQSVFCGTQESASKRIALLFDSTLAAYLMMGNLSQGLKTHAVTMYEVGKLSNESIDSLLTELSKISDFNIEEEGCEAERYFVNAILLYKTISFLRNNPQLTSDVNDDVKSKGFGLDLIRCESLRNLESDTCQRLLEKNYQVLVSIAPLSNETRPIRSCSIPHFGPSSSVVNSVWFKLYLYHLTGFGPPSLLLTKGQRLLNLPEVFENFDMLLLTPWGRDSAPIPIGSALFSINETLTHSALFVQGYPSQADLSEDELVFVALPLMSNDSSQKSTMINPFISHPAVKKLSKLLDLSSVAGYISLIKMPRSCVNGDGDETNSWTLFDCTFGIPLFDRALNKNICNKLVNGSLFEPKSLEKLKEFNDYLCFELQSFIDNQRKEDLIDEKSVLSEKESKHHFRFPVESDLTVPLPTCSLMFQSSVLQKWL</sequence>
<comment type="caution">
    <text evidence="4">The sequence shown here is derived from an EMBL/GenBank/DDBJ whole genome shotgun (WGS) entry which is preliminary data.</text>
</comment>
<protein>
    <submittedName>
        <fullName evidence="4">FAM91A1-like protein</fullName>
    </submittedName>
</protein>
<dbReference type="STRING" id="299467.A0A443SRB9"/>
<dbReference type="InterPro" id="IPR028097">
    <property type="entry name" value="FAM91_C_dom"/>
</dbReference>
<evidence type="ECO:0000256" key="1">
    <source>
        <dbReference type="ARBA" id="ARBA00010319"/>
    </source>
</evidence>
<dbReference type="InterPro" id="IPR039199">
    <property type="entry name" value="FAM91"/>
</dbReference>
<evidence type="ECO:0000259" key="3">
    <source>
        <dbReference type="Pfam" id="PF14648"/>
    </source>
</evidence>
<evidence type="ECO:0000259" key="2">
    <source>
        <dbReference type="Pfam" id="PF14647"/>
    </source>
</evidence>
<dbReference type="PANTHER" id="PTHR28441:SF2">
    <property type="entry name" value="PROTEIN FAM91A1"/>
    <property type="match status" value="1"/>
</dbReference>
<evidence type="ECO:0000313" key="5">
    <source>
        <dbReference type="Proteomes" id="UP000288716"/>
    </source>
</evidence>
<feature type="domain" description="FAM91 C-terminal" evidence="3">
    <location>
        <begin position="685"/>
        <end position="792"/>
    </location>
</feature>
<name>A0A443SRB9_9ACAR</name>
<evidence type="ECO:0000313" key="4">
    <source>
        <dbReference type="EMBL" id="RWS30080.1"/>
    </source>
</evidence>
<dbReference type="OrthoDB" id="275996at2759"/>
<dbReference type="EMBL" id="NCKV01000650">
    <property type="protein sequence ID" value="RWS30080.1"/>
    <property type="molecule type" value="Genomic_DNA"/>
</dbReference>
<dbReference type="PANTHER" id="PTHR28441">
    <property type="entry name" value="PROTEIN FAM91A1"/>
    <property type="match status" value="1"/>
</dbReference>
<accession>A0A443SRB9</accession>
<dbReference type="InterPro" id="IPR028091">
    <property type="entry name" value="FAM91_N_dom"/>
</dbReference>
<dbReference type="Proteomes" id="UP000288716">
    <property type="component" value="Unassembled WGS sequence"/>
</dbReference>
<keyword evidence="5" id="KW-1185">Reference proteome</keyword>
<gene>
    <name evidence="4" type="ORF">B4U80_02631</name>
</gene>
<reference evidence="4 5" key="1">
    <citation type="journal article" date="2018" name="Gigascience">
        <title>Genomes of trombidid mites reveal novel predicted allergens and laterally-transferred genes associated with secondary metabolism.</title>
        <authorList>
            <person name="Dong X."/>
            <person name="Chaisiri K."/>
            <person name="Xia D."/>
            <person name="Armstrong S.D."/>
            <person name="Fang Y."/>
            <person name="Donnelly M.J."/>
            <person name="Kadowaki T."/>
            <person name="McGarry J.W."/>
            <person name="Darby A.C."/>
            <person name="Makepeace B.L."/>
        </authorList>
    </citation>
    <scope>NUCLEOTIDE SEQUENCE [LARGE SCALE GENOMIC DNA]</scope>
    <source>
        <strain evidence="4">UoL-UT</strain>
    </source>
</reference>